<evidence type="ECO:0000313" key="1">
    <source>
        <dbReference type="EMBL" id="SVE63080.1"/>
    </source>
</evidence>
<accession>A0A383F3G3</accession>
<dbReference type="EMBL" id="UINC01230802">
    <property type="protein sequence ID" value="SVE63080.1"/>
    <property type="molecule type" value="Genomic_DNA"/>
</dbReference>
<proteinExistence type="predicted"/>
<gene>
    <name evidence="1" type="ORF">METZ01_LOCUS515934</name>
</gene>
<dbReference type="AlphaFoldDB" id="A0A383F3G3"/>
<feature type="non-terminal residue" evidence="1">
    <location>
        <position position="178"/>
    </location>
</feature>
<sequence>MIETRKTQTMGSSFTSWLTTVGILALQTGQTHLVGNSPDAQESNEERITSFEKAKVGPGDQLETSVGMWKTEVGKIIIDDKHAKTGKQCLQLTGGKESIVTLDIAEAVKTASDLTFWAERWTSRAPFSFRIAADTGTGWQEIHNGDQKIRAGRAFLNHVKVGLPVGIKRLQFSCSSPP</sequence>
<protein>
    <submittedName>
        <fullName evidence="1">Uncharacterized protein</fullName>
    </submittedName>
</protein>
<name>A0A383F3G3_9ZZZZ</name>
<reference evidence="1" key="1">
    <citation type="submission" date="2018-05" db="EMBL/GenBank/DDBJ databases">
        <authorList>
            <person name="Lanie J.A."/>
            <person name="Ng W.-L."/>
            <person name="Kazmierczak K.M."/>
            <person name="Andrzejewski T.M."/>
            <person name="Davidsen T.M."/>
            <person name="Wayne K.J."/>
            <person name="Tettelin H."/>
            <person name="Glass J.I."/>
            <person name="Rusch D."/>
            <person name="Podicherti R."/>
            <person name="Tsui H.-C.T."/>
            <person name="Winkler M.E."/>
        </authorList>
    </citation>
    <scope>NUCLEOTIDE SEQUENCE</scope>
</reference>
<organism evidence="1">
    <name type="scientific">marine metagenome</name>
    <dbReference type="NCBI Taxonomy" id="408172"/>
    <lineage>
        <taxon>unclassified sequences</taxon>
        <taxon>metagenomes</taxon>
        <taxon>ecological metagenomes</taxon>
    </lineage>
</organism>